<dbReference type="Pfam" id="PF01926">
    <property type="entry name" value="MMR_HSR1"/>
    <property type="match status" value="1"/>
</dbReference>
<comment type="caution">
    <text evidence="2">The sequence shown here is derived from an EMBL/GenBank/DDBJ whole genome shotgun (WGS) entry which is preliminary data.</text>
</comment>
<sequence length="449" mass="51095">MANERTIDDILKACERFRIVSIGGSGAGKSSLVNSVFGVSDAKVSHFAPGEADIYHEFTSESNPRFVLHDSKGFEPAKMETFHTVRQFILDKSNEDLELKDRLHAVWLCIRTPTDGGRVLEVGDEEFLRLAHERQIPVIIVFTQYDRLVRKFRDNREYQAQRDFERCIESLEKAAIRLKIAMPKYKHVSVRKTYDGNIVPLVEMTKEIVQERLKGDAWIIWAVAQRASVPLKVEACIEKGMTYYWRSLSGGSVPGLGKTLLHECLMKVHQDIIACWNLRDGEMVLNGVEFKHLMLYVVQDMQDKTGIKSSSVDVVKIHNFVMLCTTATATIAPPVAILGLTYIFIKWISDAVLDNTPKVRRLFFAYVADLILVLEELFKMALRPQAAGSVNWETLQEAFDAYHRTTEQSNVHVAVNDLVERHGQLNTDLSGMRSSLDVLLRKHRVFNPM</sequence>
<organism evidence="2 3">
    <name type="scientific">Mycena alexandri</name>
    <dbReference type="NCBI Taxonomy" id="1745969"/>
    <lineage>
        <taxon>Eukaryota</taxon>
        <taxon>Fungi</taxon>
        <taxon>Dikarya</taxon>
        <taxon>Basidiomycota</taxon>
        <taxon>Agaricomycotina</taxon>
        <taxon>Agaricomycetes</taxon>
        <taxon>Agaricomycetidae</taxon>
        <taxon>Agaricales</taxon>
        <taxon>Marasmiineae</taxon>
        <taxon>Mycenaceae</taxon>
        <taxon>Mycena</taxon>
    </lineage>
</organism>
<dbReference type="EMBL" id="JARJCM010000122">
    <property type="protein sequence ID" value="KAJ7027607.1"/>
    <property type="molecule type" value="Genomic_DNA"/>
</dbReference>
<dbReference type="AlphaFoldDB" id="A0AAD6WW90"/>
<dbReference type="InterPro" id="IPR006073">
    <property type="entry name" value="GTP-bd"/>
</dbReference>
<name>A0AAD6WW90_9AGAR</name>
<feature type="domain" description="G" evidence="1">
    <location>
        <begin position="19"/>
        <end position="143"/>
    </location>
</feature>
<protein>
    <recommendedName>
        <fullName evidence="1">G domain-containing protein</fullName>
    </recommendedName>
</protein>
<evidence type="ECO:0000313" key="2">
    <source>
        <dbReference type="EMBL" id="KAJ7027607.1"/>
    </source>
</evidence>
<proteinExistence type="predicted"/>
<dbReference type="Gene3D" id="3.40.50.300">
    <property type="entry name" value="P-loop containing nucleotide triphosphate hydrolases"/>
    <property type="match status" value="1"/>
</dbReference>
<keyword evidence="3" id="KW-1185">Reference proteome</keyword>
<dbReference type="GO" id="GO:0005525">
    <property type="term" value="F:GTP binding"/>
    <property type="evidence" value="ECO:0007669"/>
    <property type="project" value="InterPro"/>
</dbReference>
<dbReference type="SUPFAM" id="SSF52540">
    <property type="entry name" value="P-loop containing nucleoside triphosphate hydrolases"/>
    <property type="match status" value="1"/>
</dbReference>
<evidence type="ECO:0000259" key="1">
    <source>
        <dbReference type="Pfam" id="PF01926"/>
    </source>
</evidence>
<reference evidence="2" key="1">
    <citation type="submission" date="2023-03" db="EMBL/GenBank/DDBJ databases">
        <title>Massive genome expansion in bonnet fungi (Mycena s.s.) driven by repeated elements and novel gene families across ecological guilds.</title>
        <authorList>
            <consortium name="Lawrence Berkeley National Laboratory"/>
            <person name="Harder C.B."/>
            <person name="Miyauchi S."/>
            <person name="Viragh M."/>
            <person name="Kuo A."/>
            <person name="Thoen E."/>
            <person name="Andreopoulos B."/>
            <person name="Lu D."/>
            <person name="Skrede I."/>
            <person name="Drula E."/>
            <person name="Henrissat B."/>
            <person name="Morin E."/>
            <person name="Kohler A."/>
            <person name="Barry K."/>
            <person name="LaButti K."/>
            <person name="Morin E."/>
            <person name="Salamov A."/>
            <person name="Lipzen A."/>
            <person name="Mereny Z."/>
            <person name="Hegedus B."/>
            <person name="Baldrian P."/>
            <person name="Stursova M."/>
            <person name="Weitz H."/>
            <person name="Taylor A."/>
            <person name="Grigoriev I.V."/>
            <person name="Nagy L.G."/>
            <person name="Martin F."/>
            <person name="Kauserud H."/>
        </authorList>
    </citation>
    <scope>NUCLEOTIDE SEQUENCE</scope>
    <source>
        <strain evidence="2">CBHHK200</strain>
    </source>
</reference>
<accession>A0AAD6WW90</accession>
<dbReference type="InterPro" id="IPR027417">
    <property type="entry name" value="P-loop_NTPase"/>
</dbReference>
<evidence type="ECO:0000313" key="3">
    <source>
        <dbReference type="Proteomes" id="UP001218188"/>
    </source>
</evidence>
<gene>
    <name evidence="2" type="ORF">C8F04DRAFT_1122090</name>
</gene>
<dbReference type="Proteomes" id="UP001218188">
    <property type="component" value="Unassembled WGS sequence"/>
</dbReference>